<proteinExistence type="predicted"/>
<keyword evidence="2" id="KW-1185">Reference proteome</keyword>
<organism evidence="1 2">
    <name type="scientific">Elysia crispata</name>
    <name type="common">lettuce slug</name>
    <dbReference type="NCBI Taxonomy" id="231223"/>
    <lineage>
        <taxon>Eukaryota</taxon>
        <taxon>Metazoa</taxon>
        <taxon>Spiralia</taxon>
        <taxon>Lophotrochozoa</taxon>
        <taxon>Mollusca</taxon>
        <taxon>Gastropoda</taxon>
        <taxon>Heterobranchia</taxon>
        <taxon>Euthyneura</taxon>
        <taxon>Panpulmonata</taxon>
        <taxon>Sacoglossa</taxon>
        <taxon>Placobranchoidea</taxon>
        <taxon>Plakobranchidae</taxon>
        <taxon>Elysia</taxon>
    </lineage>
</organism>
<evidence type="ECO:0000313" key="2">
    <source>
        <dbReference type="Proteomes" id="UP001283361"/>
    </source>
</evidence>
<name>A0AAE0ZYG5_9GAST</name>
<protein>
    <submittedName>
        <fullName evidence="1">Uncharacterized protein</fullName>
    </submittedName>
</protein>
<evidence type="ECO:0000313" key="1">
    <source>
        <dbReference type="EMBL" id="KAK3777790.1"/>
    </source>
</evidence>
<dbReference type="AlphaFoldDB" id="A0AAE0ZYG5"/>
<sequence>MTTTLTSGKATVQGPHYLVPRADNLVNTCKRPEINPGRAPPDAIHSNFVCSGTKPNQCLDRYAQAYLRPLSLHASQASVVQNHSKSLIKLE</sequence>
<reference evidence="1" key="1">
    <citation type="journal article" date="2023" name="G3 (Bethesda)">
        <title>A reference genome for the long-term kleptoplast-retaining sea slug Elysia crispata morphotype clarki.</title>
        <authorList>
            <person name="Eastman K.E."/>
            <person name="Pendleton A.L."/>
            <person name="Shaikh M.A."/>
            <person name="Suttiyut T."/>
            <person name="Ogas R."/>
            <person name="Tomko P."/>
            <person name="Gavelis G."/>
            <person name="Widhalm J.R."/>
            <person name="Wisecaver J.H."/>
        </authorList>
    </citation>
    <scope>NUCLEOTIDE SEQUENCE</scope>
    <source>
        <strain evidence="1">ECLA1</strain>
    </source>
</reference>
<dbReference type="Proteomes" id="UP001283361">
    <property type="component" value="Unassembled WGS sequence"/>
</dbReference>
<gene>
    <name evidence="1" type="ORF">RRG08_038040</name>
</gene>
<comment type="caution">
    <text evidence="1">The sequence shown here is derived from an EMBL/GenBank/DDBJ whole genome shotgun (WGS) entry which is preliminary data.</text>
</comment>
<dbReference type="EMBL" id="JAWDGP010003058">
    <property type="protein sequence ID" value="KAK3777790.1"/>
    <property type="molecule type" value="Genomic_DNA"/>
</dbReference>
<accession>A0AAE0ZYG5</accession>